<dbReference type="EMBL" id="AEWV01000030">
    <property type="protein sequence ID" value="EGC16919.1"/>
    <property type="molecule type" value="Genomic_DNA"/>
</dbReference>
<organism evidence="1 2">
    <name type="scientific">Kingella denitrificans ATCC 33394</name>
    <dbReference type="NCBI Taxonomy" id="888741"/>
    <lineage>
        <taxon>Bacteria</taxon>
        <taxon>Pseudomonadati</taxon>
        <taxon>Pseudomonadota</taxon>
        <taxon>Betaproteobacteria</taxon>
        <taxon>Neisseriales</taxon>
        <taxon>Neisseriaceae</taxon>
        <taxon>Kingella</taxon>
    </lineage>
</organism>
<sequence length="106" mass="11964">MAAIDIIRSAEFAAERAWGARDIANMNGITVRLHWTDQPYRWHINDGEEVFAVMDGEVDMHYRENGREHIVRLKSGDIFHAGIGAEHVAHPCGEARILVIEKEGSE</sequence>
<keyword evidence="2" id="KW-1185">Reference proteome</keyword>
<gene>
    <name evidence="1" type="ORF">HMPREF9098_1722</name>
</gene>
<dbReference type="HOGENOM" id="CLU_152531_0_0_4"/>
<evidence type="ECO:0000313" key="2">
    <source>
        <dbReference type="Proteomes" id="UP000004088"/>
    </source>
</evidence>
<dbReference type="RefSeq" id="WP_003783567.1">
    <property type="nucleotide sequence ID" value="NZ_GL870929.1"/>
</dbReference>
<dbReference type="SUPFAM" id="SSF51182">
    <property type="entry name" value="RmlC-like cupins"/>
    <property type="match status" value="1"/>
</dbReference>
<reference evidence="1 2" key="1">
    <citation type="submission" date="2011-01" db="EMBL/GenBank/DDBJ databases">
        <authorList>
            <person name="Muzny D."/>
            <person name="Qin X."/>
            <person name="Deng J."/>
            <person name="Jiang H."/>
            <person name="Liu Y."/>
            <person name="Qu J."/>
            <person name="Song X.-Z."/>
            <person name="Zhang L."/>
            <person name="Thornton R."/>
            <person name="Coyle M."/>
            <person name="Francisco L."/>
            <person name="Jackson L."/>
            <person name="Javaid M."/>
            <person name="Korchina V."/>
            <person name="Kovar C."/>
            <person name="Mata R."/>
            <person name="Mathew T."/>
            <person name="Ngo R."/>
            <person name="Nguyen L."/>
            <person name="Nguyen N."/>
            <person name="Okwuonu G."/>
            <person name="Ongeri F."/>
            <person name="Pham C."/>
            <person name="Simmons D."/>
            <person name="Wilczek-Boney K."/>
            <person name="Hale W."/>
            <person name="Jakkamsetti A."/>
            <person name="Pham P."/>
            <person name="Ruth R."/>
            <person name="San Lucas F."/>
            <person name="Warren J."/>
            <person name="Zhang J."/>
            <person name="Zhao Z."/>
            <person name="Zhou C."/>
            <person name="Zhu D."/>
            <person name="Lee S."/>
            <person name="Bess C."/>
            <person name="Blankenburg K."/>
            <person name="Forbes L."/>
            <person name="Fu Q."/>
            <person name="Gubbala S."/>
            <person name="Hirani K."/>
            <person name="Jayaseelan J.C."/>
            <person name="Lara F."/>
            <person name="Munidasa M."/>
            <person name="Palculict T."/>
            <person name="Patil S."/>
            <person name="Pu L.-L."/>
            <person name="Saada N."/>
            <person name="Tang L."/>
            <person name="Weissenberger G."/>
            <person name="Zhu Y."/>
            <person name="Hemphill L."/>
            <person name="Shang Y."/>
            <person name="Youmans B."/>
            <person name="Ayvaz T."/>
            <person name="Ross M."/>
            <person name="Santibanez J."/>
            <person name="Aqrawi P."/>
            <person name="Gross S."/>
            <person name="Joshi V."/>
            <person name="Fowler G."/>
            <person name="Nazareth L."/>
            <person name="Reid J."/>
            <person name="Worley K."/>
            <person name="Petrosino J."/>
            <person name="Highlander S."/>
            <person name="Gibbs R."/>
        </authorList>
    </citation>
    <scope>NUCLEOTIDE SEQUENCE [LARGE SCALE GENOMIC DNA]</scope>
    <source>
        <strain evidence="1 2">ATCC 33394</strain>
    </source>
</reference>
<dbReference type="Proteomes" id="UP000004088">
    <property type="component" value="Unassembled WGS sequence"/>
</dbReference>
<comment type="caution">
    <text evidence="1">The sequence shown here is derived from an EMBL/GenBank/DDBJ whole genome shotgun (WGS) entry which is preliminary data.</text>
</comment>
<proteinExistence type="predicted"/>
<dbReference type="STRING" id="888741.HMPREF9098_1722"/>
<protein>
    <recommendedName>
        <fullName evidence="3">Cupin domain protein</fullName>
    </recommendedName>
</protein>
<dbReference type="AlphaFoldDB" id="F0F0T7"/>
<accession>F0F0T7</accession>
<evidence type="ECO:0008006" key="3">
    <source>
        <dbReference type="Google" id="ProtNLM"/>
    </source>
</evidence>
<dbReference type="InterPro" id="IPR014710">
    <property type="entry name" value="RmlC-like_jellyroll"/>
</dbReference>
<evidence type="ECO:0000313" key="1">
    <source>
        <dbReference type="EMBL" id="EGC16919.1"/>
    </source>
</evidence>
<dbReference type="InterPro" id="IPR011051">
    <property type="entry name" value="RmlC_Cupin_sf"/>
</dbReference>
<name>F0F0T7_9NEIS</name>
<dbReference type="Gene3D" id="2.60.120.10">
    <property type="entry name" value="Jelly Rolls"/>
    <property type="match status" value="1"/>
</dbReference>